<dbReference type="PROSITE" id="PS51253">
    <property type="entry name" value="HTH_CENPB"/>
    <property type="match status" value="1"/>
</dbReference>
<evidence type="ECO:0000259" key="2">
    <source>
        <dbReference type="PROSITE" id="PS51253"/>
    </source>
</evidence>
<dbReference type="Pfam" id="PF03221">
    <property type="entry name" value="HTH_Tnp_Tc5"/>
    <property type="match status" value="1"/>
</dbReference>
<feature type="domain" description="HTH CENPB-type" evidence="2">
    <location>
        <begin position="1"/>
        <end position="40"/>
    </location>
</feature>
<dbReference type="EMBL" id="LNFP01000191">
    <property type="protein sequence ID" value="KUF95993.1"/>
    <property type="molecule type" value="Genomic_DNA"/>
</dbReference>
<dbReference type="Proteomes" id="UP000054636">
    <property type="component" value="Unassembled WGS sequence"/>
</dbReference>
<reference evidence="3 4" key="1">
    <citation type="submission" date="2015-11" db="EMBL/GenBank/DDBJ databases">
        <title>Genomes and virulence difference between two physiological races of Phytophthora nicotianae.</title>
        <authorList>
            <person name="Liu H."/>
            <person name="Ma X."/>
            <person name="Yu H."/>
            <person name="Fang D."/>
            <person name="Li Y."/>
            <person name="Wang X."/>
            <person name="Wang W."/>
            <person name="Dong Y."/>
            <person name="Xiao B."/>
        </authorList>
    </citation>
    <scope>NUCLEOTIDE SEQUENCE [LARGE SCALE GENOMIC DNA]</scope>
    <source>
        <strain evidence="4">race 1</strain>
    </source>
</reference>
<gene>
    <name evidence="3" type="ORF">AM588_10005691</name>
</gene>
<keyword evidence="1" id="KW-0238">DNA-binding</keyword>
<proteinExistence type="predicted"/>
<dbReference type="GO" id="GO:0003677">
    <property type="term" value="F:DNA binding"/>
    <property type="evidence" value="ECO:0007669"/>
    <property type="project" value="UniProtKB-KW"/>
</dbReference>
<comment type="caution">
    <text evidence="3">The sequence shown here is derived from an EMBL/GenBank/DDBJ whole genome shotgun (WGS) entry which is preliminary data.</text>
</comment>
<evidence type="ECO:0000313" key="4">
    <source>
        <dbReference type="Proteomes" id="UP000054636"/>
    </source>
</evidence>
<evidence type="ECO:0000313" key="3">
    <source>
        <dbReference type="EMBL" id="KUF95993.1"/>
    </source>
</evidence>
<accession>A0A0W8DI43</accession>
<organism evidence="3 4">
    <name type="scientific">Phytophthora nicotianae</name>
    <name type="common">Potato buckeye rot agent</name>
    <name type="synonym">Phytophthora parasitica</name>
    <dbReference type="NCBI Taxonomy" id="4792"/>
    <lineage>
        <taxon>Eukaryota</taxon>
        <taxon>Sar</taxon>
        <taxon>Stramenopiles</taxon>
        <taxon>Oomycota</taxon>
        <taxon>Peronosporomycetes</taxon>
        <taxon>Peronosporales</taxon>
        <taxon>Peronosporaceae</taxon>
        <taxon>Phytophthora</taxon>
    </lineage>
</organism>
<name>A0A0W8DI43_PHYNI</name>
<protein>
    <submittedName>
        <fullName evidence="3">Tubulin polyglutamylase</fullName>
    </submittedName>
</protein>
<dbReference type="InterPro" id="IPR006600">
    <property type="entry name" value="HTH_CenpB_DNA-bd_dom"/>
</dbReference>
<evidence type="ECO:0000256" key="1">
    <source>
        <dbReference type="ARBA" id="ARBA00023125"/>
    </source>
</evidence>
<sequence length="119" mass="13682">MLELKTLELAADAGISSESFSASYSWRRRFMRRHKLSVRARTRQGQTTPEDAVAARTKFRGEVRAAIVEHNIIQVFNADRTDWHGNKRAPFLVLKAGVSRHRHVQEENDSKRHGFGVRL</sequence>
<dbReference type="AlphaFoldDB" id="A0A0W8DI43"/>